<comment type="caution">
    <text evidence="9">The sequence shown here is derived from an EMBL/GenBank/DDBJ whole genome shotgun (WGS) entry which is preliminary data.</text>
</comment>
<dbReference type="GO" id="GO:0005886">
    <property type="term" value="C:plasma membrane"/>
    <property type="evidence" value="ECO:0007669"/>
    <property type="project" value="UniProtKB-SubCell"/>
</dbReference>
<dbReference type="OrthoDB" id="647428at2"/>
<dbReference type="InterPro" id="IPR050445">
    <property type="entry name" value="Bact_polysacc_biosynth/exp"/>
</dbReference>
<protein>
    <recommendedName>
        <fullName evidence="8">Polysaccharide chain length determinant N-terminal domain-containing protein</fullName>
    </recommendedName>
</protein>
<evidence type="ECO:0000313" key="9">
    <source>
        <dbReference type="EMBL" id="KGE87494.1"/>
    </source>
</evidence>
<evidence type="ECO:0000256" key="5">
    <source>
        <dbReference type="ARBA" id="ARBA00023136"/>
    </source>
</evidence>
<proteinExistence type="predicted"/>
<reference evidence="9 10" key="1">
    <citation type="journal article" date="2014" name="Int. J. Syst. Evol. Microbiol.">
        <title>Phaeodactylibacter xiamenensis gen. nov., sp. nov., a member of the family Saprospiraceae isolated from the marine alga Phaeodactylum tricornutum.</title>
        <authorList>
            <person name="Chen Z.Jr."/>
            <person name="Lei X."/>
            <person name="Lai Q."/>
            <person name="Li Y."/>
            <person name="Zhang B."/>
            <person name="Zhang J."/>
            <person name="Zhang H."/>
            <person name="Yang L."/>
            <person name="Zheng W."/>
            <person name="Tian Y."/>
            <person name="Yu Z."/>
            <person name="Xu H.Jr."/>
            <person name="Zheng T."/>
        </authorList>
    </citation>
    <scope>NUCLEOTIDE SEQUENCE [LARGE SCALE GENOMIC DNA]</scope>
    <source>
        <strain evidence="9 10">KD52</strain>
    </source>
</reference>
<keyword evidence="2" id="KW-1003">Cell membrane</keyword>
<accession>A0A098S560</accession>
<dbReference type="PANTHER" id="PTHR32309">
    <property type="entry name" value="TYROSINE-PROTEIN KINASE"/>
    <property type="match status" value="1"/>
</dbReference>
<dbReference type="InterPro" id="IPR003856">
    <property type="entry name" value="LPS_length_determ_N"/>
</dbReference>
<evidence type="ECO:0000256" key="7">
    <source>
        <dbReference type="SAM" id="Phobius"/>
    </source>
</evidence>
<name>A0A098S560_9BACT</name>
<evidence type="ECO:0000256" key="3">
    <source>
        <dbReference type="ARBA" id="ARBA00022692"/>
    </source>
</evidence>
<feature type="coiled-coil region" evidence="6">
    <location>
        <begin position="175"/>
        <end position="239"/>
    </location>
</feature>
<keyword evidence="6" id="KW-0175">Coiled coil</keyword>
<evidence type="ECO:0000256" key="6">
    <source>
        <dbReference type="SAM" id="Coils"/>
    </source>
</evidence>
<dbReference type="STRING" id="1524460.IX84_14890"/>
<evidence type="ECO:0000256" key="1">
    <source>
        <dbReference type="ARBA" id="ARBA00004651"/>
    </source>
</evidence>
<evidence type="ECO:0000256" key="4">
    <source>
        <dbReference type="ARBA" id="ARBA00022989"/>
    </source>
</evidence>
<organism evidence="9 10">
    <name type="scientific">Phaeodactylibacter xiamenensis</name>
    <dbReference type="NCBI Taxonomy" id="1524460"/>
    <lineage>
        <taxon>Bacteria</taxon>
        <taxon>Pseudomonadati</taxon>
        <taxon>Bacteroidota</taxon>
        <taxon>Saprospiria</taxon>
        <taxon>Saprospirales</taxon>
        <taxon>Haliscomenobacteraceae</taxon>
        <taxon>Phaeodactylibacter</taxon>
    </lineage>
</organism>
<keyword evidence="4 7" id="KW-1133">Transmembrane helix</keyword>
<dbReference type="AlphaFoldDB" id="A0A098S560"/>
<evidence type="ECO:0000256" key="2">
    <source>
        <dbReference type="ARBA" id="ARBA00022475"/>
    </source>
</evidence>
<feature type="transmembrane region" description="Helical" evidence="7">
    <location>
        <begin position="332"/>
        <end position="352"/>
    </location>
</feature>
<evidence type="ECO:0000259" key="8">
    <source>
        <dbReference type="Pfam" id="PF02706"/>
    </source>
</evidence>
<dbReference type="EMBL" id="JPOS01000035">
    <property type="protein sequence ID" value="KGE87494.1"/>
    <property type="molecule type" value="Genomic_DNA"/>
</dbReference>
<gene>
    <name evidence="9" type="ORF">IX84_14890</name>
</gene>
<sequence length="367" mass="41314">MEQKDNLLDIIRTLFRWKKQIITVCALTGIGAVAISLFLPNYYKGTTVFLAVSPDQAKPDALFGDGQTRTAYYGNENDIDRLLTIAQSGMLINFLVDTFQLYQHYEIDPGQPKAEFKVRDKFARLYEVEKTKRDAIELSVEDKDRTMAAAMANTARRKIGEMARQLIREGQLRTINSYQSNIESKEAQLKALSDSLIAKRRRYGIYNIDGQSEALTSQVSEAEAKLVQSQARLKALEETQGVPRDTILQLRASVRGLEGSYANVSKRMERFNDGMAEVGTLNRQYLEANATLSEDKERLKQTLSVYNSDIPSIVVVEKAEVPLIKSRPKRSFIVIGAVAIAFLFSVIGVLILDTYQDVDWKSVYKGS</sequence>
<dbReference type="PANTHER" id="PTHR32309:SF13">
    <property type="entry name" value="FERRIC ENTEROBACTIN TRANSPORT PROTEIN FEPE"/>
    <property type="match status" value="1"/>
</dbReference>
<dbReference type="Proteomes" id="UP000029736">
    <property type="component" value="Unassembled WGS sequence"/>
</dbReference>
<keyword evidence="3 7" id="KW-0812">Transmembrane</keyword>
<keyword evidence="5 7" id="KW-0472">Membrane</keyword>
<dbReference type="Pfam" id="PF02706">
    <property type="entry name" value="Wzz"/>
    <property type="match status" value="1"/>
</dbReference>
<dbReference type="RefSeq" id="WP_044221950.1">
    <property type="nucleotide sequence ID" value="NZ_JBKAGJ010000044.1"/>
</dbReference>
<evidence type="ECO:0000313" key="10">
    <source>
        <dbReference type="Proteomes" id="UP000029736"/>
    </source>
</evidence>
<comment type="subcellular location">
    <subcellularLocation>
        <location evidence="1">Cell membrane</location>
        <topology evidence="1">Multi-pass membrane protein</topology>
    </subcellularLocation>
</comment>
<feature type="transmembrane region" description="Helical" evidence="7">
    <location>
        <begin position="21"/>
        <end position="43"/>
    </location>
</feature>
<keyword evidence="10" id="KW-1185">Reference proteome</keyword>
<feature type="domain" description="Polysaccharide chain length determinant N-terminal" evidence="8">
    <location>
        <begin position="6"/>
        <end position="73"/>
    </location>
</feature>
<dbReference type="GO" id="GO:0004713">
    <property type="term" value="F:protein tyrosine kinase activity"/>
    <property type="evidence" value="ECO:0007669"/>
    <property type="project" value="TreeGrafter"/>
</dbReference>